<organism evidence="1 2">
    <name type="scientific">Artomyces pyxidatus</name>
    <dbReference type="NCBI Taxonomy" id="48021"/>
    <lineage>
        <taxon>Eukaryota</taxon>
        <taxon>Fungi</taxon>
        <taxon>Dikarya</taxon>
        <taxon>Basidiomycota</taxon>
        <taxon>Agaricomycotina</taxon>
        <taxon>Agaricomycetes</taxon>
        <taxon>Russulales</taxon>
        <taxon>Auriscalpiaceae</taxon>
        <taxon>Artomyces</taxon>
    </lineage>
</organism>
<reference evidence="1" key="2">
    <citation type="journal article" date="2022" name="New Phytol.">
        <title>Evolutionary transition to the ectomycorrhizal habit in the genomes of a hyperdiverse lineage of mushroom-forming fungi.</title>
        <authorList>
            <person name="Looney B."/>
            <person name="Miyauchi S."/>
            <person name="Morin E."/>
            <person name="Drula E."/>
            <person name="Courty P.E."/>
            <person name="Kohler A."/>
            <person name="Kuo A."/>
            <person name="LaButti K."/>
            <person name="Pangilinan J."/>
            <person name="Lipzen A."/>
            <person name="Riley R."/>
            <person name="Andreopoulos W."/>
            <person name="He G."/>
            <person name="Johnson J."/>
            <person name="Nolan M."/>
            <person name="Tritt A."/>
            <person name="Barry K.W."/>
            <person name="Grigoriev I.V."/>
            <person name="Nagy L.G."/>
            <person name="Hibbett D."/>
            <person name="Henrissat B."/>
            <person name="Matheny P.B."/>
            <person name="Labbe J."/>
            <person name="Martin F.M."/>
        </authorList>
    </citation>
    <scope>NUCLEOTIDE SEQUENCE</scope>
    <source>
        <strain evidence="1">HHB10654</strain>
    </source>
</reference>
<gene>
    <name evidence="1" type="ORF">BV25DRAFT_1707042</name>
</gene>
<evidence type="ECO:0000313" key="2">
    <source>
        <dbReference type="Proteomes" id="UP000814140"/>
    </source>
</evidence>
<dbReference type="Proteomes" id="UP000814140">
    <property type="component" value="Unassembled WGS sequence"/>
</dbReference>
<proteinExistence type="predicted"/>
<dbReference type="EMBL" id="MU277195">
    <property type="protein sequence ID" value="KAI0065569.1"/>
    <property type="molecule type" value="Genomic_DNA"/>
</dbReference>
<name>A0ACB8T9T0_9AGAM</name>
<sequence>MSRSNSDPTKHYQCSSITPVSIHLSLSFHQYKPSFHSTTPNVSIVLRVSVIMQTDQPQARRVTARTIIFALSAATLVFLTTIIVVLITYTAISTPSTLDPSLSEFAICGPIVFWRVFWHIAWAANFVPISLDAMVHPCVPSPPSPIPRSPLTAEL</sequence>
<keyword evidence="2" id="KW-1185">Reference proteome</keyword>
<protein>
    <submittedName>
        <fullName evidence="1">Uncharacterized protein</fullName>
    </submittedName>
</protein>
<reference evidence="1" key="1">
    <citation type="submission" date="2021-03" db="EMBL/GenBank/DDBJ databases">
        <authorList>
            <consortium name="DOE Joint Genome Institute"/>
            <person name="Ahrendt S."/>
            <person name="Looney B.P."/>
            <person name="Miyauchi S."/>
            <person name="Morin E."/>
            <person name="Drula E."/>
            <person name="Courty P.E."/>
            <person name="Chicoki N."/>
            <person name="Fauchery L."/>
            <person name="Kohler A."/>
            <person name="Kuo A."/>
            <person name="Labutti K."/>
            <person name="Pangilinan J."/>
            <person name="Lipzen A."/>
            <person name="Riley R."/>
            <person name="Andreopoulos W."/>
            <person name="He G."/>
            <person name="Johnson J."/>
            <person name="Barry K.W."/>
            <person name="Grigoriev I.V."/>
            <person name="Nagy L."/>
            <person name="Hibbett D."/>
            <person name="Henrissat B."/>
            <person name="Matheny P.B."/>
            <person name="Labbe J."/>
            <person name="Martin F."/>
        </authorList>
    </citation>
    <scope>NUCLEOTIDE SEQUENCE</scope>
    <source>
        <strain evidence="1">HHB10654</strain>
    </source>
</reference>
<accession>A0ACB8T9T0</accession>
<evidence type="ECO:0000313" key="1">
    <source>
        <dbReference type="EMBL" id="KAI0065569.1"/>
    </source>
</evidence>
<comment type="caution">
    <text evidence="1">The sequence shown here is derived from an EMBL/GenBank/DDBJ whole genome shotgun (WGS) entry which is preliminary data.</text>
</comment>